<dbReference type="STRING" id="1247936.BN2475_450041"/>
<name>A0A1N7S8R1_9BURK</name>
<feature type="domain" description="DUF58" evidence="1">
    <location>
        <begin position="47"/>
        <end position="241"/>
    </location>
</feature>
<dbReference type="EMBL" id="CYGX02000045">
    <property type="protein sequence ID" value="SIT43767.1"/>
    <property type="molecule type" value="Genomic_DNA"/>
</dbReference>
<protein>
    <submittedName>
        <fullName evidence="2">Putative MxaS-like protein</fullName>
    </submittedName>
</protein>
<dbReference type="Pfam" id="PF01882">
    <property type="entry name" value="DUF58"/>
    <property type="match status" value="1"/>
</dbReference>
<keyword evidence="3" id="KW-1185">Reference proteome</keyword>
<dbReference type="PANTHER" id="PTHR33608:SF6">
    <property type="entry name" value="BLL2464 PROTEIN"/>
    <property type="match status" value="1"/>
</dbReference>
<dbReference type="OrthoDB" id="8996492at2"/>
<evidence type="ECO:0000313" key="3">
    <source>
        <dbReference type="Proteomes" id="UP000187012"/>
    </source>
</evidence>
<organism evidence="2 3">
    <name type="scientific">Paraburkholderia ribeironis</name>
    <dbReference type="NCBI Taxonomy" id="1247936"/>
    <lineage>
        <taxon>Bacteria</taxon>
        <taxon>Pseudomonadati</taxon>
        <taxon>Pseudomonadota</taxon>
        <taxon>Betaproteobacteria</taxon>
        <taxon>Burkholderiales</taxon>
        <taxon>Burkholderiaceae</taxon>
        <taxon>Paraburkholderia</taxon>
    </lineage>
</organism>
<accession>A0A1N7S8R1</accession>
<dbReference type="AlphaFoldDB" id="A0A1N7S8R1"/>
<dbReference type="Proteomes" id="UP000187012">
    <property type="component" value="Unassembled WGS sequence"/>
</dbReference>
<evidence type="ECO:0000313" key="2">
    <source>
        <dbReference type="EMBL" id="SIT43767.1"/>
    </source>
</evidence>
<dbReference type="InterPro" id="IPR036465">
    <property type="entry name" value="vWFA_dom_sf"/>
</dbReference>
<reference evidence="2 3" key="1">
    <citation type="submission" date="2016-12" db="EMBL/GenBank/DDBJ databases">
        <authorList>
            <person name="Song W.-J."/>
            <person name="Kurnit D.M."/>
        </authorList>
    </citation>
    <scope>NUCLEOTIDE SEQUENCE [LARGE SCALE GENOMIC DNA]</scope>
    <source>
        <strain evidence="2 3">STM7296</strain>
    </source>
</reference>
<sequence length="288" mass="32308">MNTVHEFHYRITSRISGHRPGSHRGASLGAGQEFAAHARLFDSPDPRRLDLRASLRNVREEWLVRTYRQRAAVSVHAVIDVSPSMHFGSSRSKLEVVGDFVASLGRSAFRVGDPVGMLAFDTVVRDDLSLPPTHSRGIGLVMQHMLRNCRQIEDRKGSGGAGCQRSLARLAGRPALVFLVSDFHWSLDVLPTLIASLASACIVPIVVWDPAELEPPSRNALLMLRDMESGQRRTLWRRPGIEVQWRDAVIRRRAELDTHFAGRSMRPFYAIGTFDPEALSRYFFESIS</sequence>
<proteinExistence type="predicted"/>
<dbReference type="InterPro" id="IPR002881">
    <property type="entry name" value="DUF58"/>
</dbReference>
<gene>
    <name evidence="2" type="ORF">BN2475_450041</name>
</gene>
<dbReference type="PANTHER" id="PTHR33608">
    <property type="entry name" value="BLL2464 PROTEIN"/>
    <property type="match status" value="1"/>
</dbReference>
<dbReference type="SUPFAM" id="SSF53300">
    <property type="entry name" value="vWA-like"/>
    <property type="match status" value="1"/>
</dbReference>
<dbReference type="RefSeq" id="WP_094781239.1">
    <property type="nucleotide sequence ID" value="NZ_CYGX02000045.1"/>
</dbReference>
<evidence type="ECO:0000259" key="1">
    <source>
        <dbReference type="Pfam" id="PF01882"/>
    </source>
</evidence>